<name>A0A0E9NFA6_SAICN</name>
<reference evidence="3 4" key="2">
    <citation type="journal article" date="2014" name="J. Gen. Appl. Microbiol.">
        <title>The early diverging ascomycetous budding yeast Saitoella complicata has three histone deacetylases belonging to the Clr6, Hos2, and Rpd3 lineages.</title>
        <authorList>
            <person name="Nishida H."/>
            <person name="Matsumoto T."/>
            <person name="Kondo S."/>
            <person name="Hamamoto M."/>
            <person name="Yoshikawa H."/>
        </authorList>
    </citation>
    <scope>NUCLEOTIDE SEQUENCE [LARGE SCALE GENOMIC DNA]</scope>
    <source>
        <strain evidence="3 4">NRRL Y-17804</strain>
    </source>
</reference>
<feature type="transmembrane region" description="Helical" evidence="1">
    <location>
        <begin position="81"/>
        <end position="101"/>
    </location>
</feature>
<keyword evidence="4" id="KW-1185">Reference proteome</keyword>
<feature type="transmembrane region" description="Helical" evidence="1">
    <location>
        <begin position="24"/>
        <end position="48"/>
    </location>
</feature>
<keyword evidence="1" id="KW-0812">Transmembrane</keyword>
<dbReference type="InterPro" id="IPR056019">
    <property type="entry name" value="DUF7598"/>
</dbReference>
<dbReference type="EMBL" id="BACD03000015">
    <property type="protein sequence ID" value="GAO48524.1"/>
    <property type="molecule type" value="Genomic_DNA"/>
</dbReference>
<dbReference type="AlphaFoldDB" id="A0A0E9NFA6"/>
<feature type="transmembrane region" description="Helical" evidence="1">
    <location>
        <begin position="55"/>
        <end position="75"/>
    </location>
</feature>
<dbReference type="OMA" id="RRSHIRF"/>
<dbReference type="Pfam" id="PF24535">
    <property type="entry name" value="DUF7598"/>
    <property type="match status" value="1"/>
</dbReference>
<organism evidence="3 4">
    <name type="scientific">Saitoella complicata (strain BCRC 22490 / CBS 7301 / JCM 7358 / NBRC 10748 / NRRL Y-17804)</name>
    <dbReference type="NCBI Taxonomy" id="698492"/>
    <lineage>
        <taxon>Eukaryota</taxon>
        <taxon>Fungi</taxon>
        <taxon>Dikarya</taxon>
        <taxon>Ascomycota</taxon>
        <taxon>Taphrinomycotina</taxon>
        <taxon>Taphrinomycotina incertae sedis</taxon>
        <taxon>Saitoella</taxon>
    </lineage>
</organism>
<dbReference type="Proteomes" id="UP000033140">
    <property type="component" value="Unassembled WGS sequence"/>
</dbReference>
<accession>A0A0E9NFA6</accession>
<evidence type="ECO:0000313" key="4">
    <source>
        <dbReference type="Proteomes" id="UP000033140"/>
    </source>
</evidence>
<evidence type="ECO:0000256" key="1">
    <source>
        <dbReference type="SAM" id="Phobius"/>
    </source>
</evidence>
<protein>
    <recommendedName>
        <fullName evidence="2">DUF7598 domain-containing protein</fullName>
    </recommendedName>
</protein>
<comment type="caution">
    <text evidence="3">The sequence shown here is derived from an EMBL/GenBank/DDBJ whole genome shotgun (WGS) entry which is preliminary data.</text>
</comment>
<feature type="domain" description="DUF7598" evidence="2">
    <location>
        <begin position="47"/>
        <end position="180"/>
    </location>
</feature>
<keyword evidence="1" id="KW-0472">Membrane</keyword>
<gene>
    <name evidence="3" type="ORF">G7K_2697-t1</name>
</gene>
<feature type="transmembrane region" description="Helical" evidence="1">
    <location>
        <begin position="162"/>
        <end position="182"/>
    </location>
</feature>
<evidence type="ECO:0000313" key="3">
    <source>
        <dbReference type="EMBL" id="GAO48524.1"/>
    </source>
</evidence>
<dbReference type="STRING" id="698492.A0A0E9NFA6"/>
<keyword evidence="1" id="KW-1133">Transmembrane helix</keyword>
<reference evidence="3 4" key="3">
    <citation type="journal article" date="2015" name="Genome Announc.">
        <title>Draft Genome Sequence of the Archiascomycetous Yeast Saitoella complicata.</title>
        <authorList>
            <person name="Yamauchi K."/>
            <person name="Kondo S."/>
            <person name="Hamamoto M."/>
            <person name="Takahashi Y."/>
            <person name="Ogura Y."/>
            <person name="Hayashi T."/>
            <person name="Nishida H."/>
        </authorList>
    </citation>
    <scope>NUCLEOTIDE SEQUENCE [LARGE SCALE GENOMIC DNA]</scope>
    <source>
        <strain evidence="3 4">NRRL Y-17804</strain>
    </source>
</reference>
<sequence length="221" mass="25094">MRLPIVRRSHIRFDASCSDHHLRWLYIPIFSFSTPITIQYLMFCVSFVLLNALRFLSVTSMILCIVSSWVVIALSFEDFGFYFFTAFNHLFLSLEAVILIASEFGIPYKLFAEFLPLLGPKSSLATLGLLQLISGFCVLGDLHHELIDPDCAGNPHFWKLLLATGTLLLTVSLFNLVASLSYRSKMRGTLRLERDQGAVALRSQRQKEKRIMEISPPLYAV</sequence>
<proteinExistence type="predicted"/>
<evidence type="ECO:0000259" key="2">
    <source>
        <dbReference type="Pfam" id="PF24535"/>
    </source>
</evidence>
<reference evidence="3 4" key="1">
    <citation type="journal article" date="2011" name="J. Gen. Appl. Microbiol.">
        <title>Draft genome sequencing of the enigmatic yeast Saitoella complicata.</title>
        <authorList>
            <person name="Nishida H."/>
            <person name="Hamamoto M."/>
            <person name="Sugiyama J."/>
        </authorList>
    </citation>
    <scope>NUCLEOTIDE SEQUENCE [LARGE SCALE GENOMIC DNA]</scope>
    <source>
        <strain evidence="3 4">NRRL Y-17804</strain>
    </source>
</reference>